<keyword evidence="2" id="KW-1185">Reference proteome</keyword>
<comment type="caution">
    <text evidence="1">The sequence shown here is derived from an EMBL/GenBank/DDBJ whole genome shotgun (WGS) entry which is preliminary data.</text>
</comment>
<sequence>MYFKTSPFAPKSLCILVVQKHKCLTQTRHLTVQASSTSNTCVAYMRCAIRALCLYCVVSSVETKKEEKSKLIKKLPLNLSHNPRLLFSEGYEEE</sequence>
<proteinExistence type="predicted"/>
<dbReference type="EMBL" id="JAOYFB010000037">
    <property type="protein sequence ID" value="KAK4022159.1"/>
    <property type="molecule type" value="Genomic_DNA"/>
</dbReference>
<evidence type="ECO:0000313" key="2">
    <source>
        <dbReference type="Proteomes" id="UP001234178"/>
    </source>
</evidence>
<reference evidence="1 2" key="1">
    <citation type="journal article" date="2023" name="Nucleic Acids Res.">
        <title>The hologenome of Daphnia magna reveals possible DNA methylation and microbiome-mediated evolution of the host genome.</title>
        <authorList>
            <person name="Chaturvedi A."/>
            <person name="Li X."/>
            <person name="Dhandapani V."/>
            <person name="Marshall H."/>
            <person name="Kissane S."/>
            <person name="Cuenca-Cambronero M."/>
            <person name="Asole G."/>
            <person name="Calvet F."/>
            <person name="Ruiz-Romero M."/>
            <person name="Marangio P."/>
            <person name="Guigo R."/>
            <person name="Rago D."/>
            <person name="Mirbahai L."/>
            <person name="Eastwood N."/>
            <person name="Colbourne J.K."/>
            <person name="Zhou J."/>
            <person name="Mallon E."/>
            <person name="Orsini L."/>
        </authorList>
    </citation>
    <scope>NUCLEOTIDE SEQUENCE [LARGE SCALE GENOMIC DNA]</scope>
    <source>
        <strain evidence="1">LRV0_1</strain>
    </source>
</reference>
<name>A0ABR0AAJ6_9CRUS</name>
<dbReference type="Proteomes" id="UP001234178">
    <property type="component" value="Unassembled WGS sequence"/>
</dbReference>
<gene>
    <name evidence="1" type="ORF">OUZ56_007640</name>
</gene>
<protein>
    <submittedName>
        <fullName evidence="1">Uncharacterized protein</fullName>
    </submittedName>
</protein>
<evidence type="ECO:0000313" key="1">
    <source>
        <dbReference type="EMBL" id="KAK4022159.1"/>
    </source>
</evidence>
<organism evidence="1 2">
    <name type="scientific">Daphnia magna</name>
    <dbReference type="NCBI Taxonomy" id="35525"/>
    <lineage>
        <taxon>Eukaryota</taxon>
        <taxon>Metazoa</taxon>
        <taxon>Ecdysozoa</taxon>
        <taxon>Arthropoda</taxon>
        <taxon>Crustacea</taxon>
        <taxon>Branchiopoda</taxon>
        <taxon>Diplostraca</taxon>
        <taxon>Cladocera</taxon>
        <taxon>Anomopoda</taxon>
        <taxon>Daphniidae</taxon>
        <taxon>Daphnia</taxon>
    </lineage>
</organism>
<accession>A0ABR0AAJ6</accession>